<name>A0A6J5XN59_PRUAR</name>
<protein>
    <submittedName>
        <fullName evidence="1">Uncharacterized protein</fullName>
    </submittedName>
</protein>
<reference evidence="2" key="1">
    <citation type="journal article" date="2020" name="Genome Biol.">
        <title>Gamete binning: chromosome-level and haplotype-resolved genome assembly enabled by high-throughput single-cell sequencing of gamete genomes.</title>
        <authorList>
            <person name="Campoy J.A."/>
            <person name="Sun H."/>
            <person name="Goel M."/>
            <person name="Jiao W.-B."/>
            <person name="Folz-Donahue K."/>
            <person name="Wang N."/>
            <person name="Rubio M."/>
            <person name="Liu C."/>
            <person name="Kukat C."/>
            <person name="Ruiz D."/>
            <person name="Huettel B."/>
            <person name="Schneeberger K."/>
        </authorList>
    </citation>
    <scope>NUCLEOTIDE SEQUENCE [LARGE SCALE GENOMIC DNA]</scope>
    <source>
        <strain evidence="2">cv. Rojo Pasion</strain>
    </source>
</reference>
<dbReference type="AlphaFoldDB" id="A0A6J5XN59"/>
<dbReference type="EMBL" id="CAEKKB010000006">
    <property type="protein sequence ID" value="CAB4313492.1"/>
    <property type="molecule type" value="Genomic_DNA"/>
</dbReference>
<evidence type="ECO:0000313" key="1">
    <source>
        <dbReference type="EMBL" id="CAB4313492.1"/>
    </source>
</evidence>
<sequence length="251" mass="28017">MQGGRGGRATWRLSMWGAWVGYHVEIEHTKFSSRSCYVEIKHARFSSRSCNVEIKLIVAINTPCMKGGQVGQAYKVVWLVMHARWPGQYFNVMNDHAMCLGLLCNVVDEHVAGSRSTPQGGQLGHVSRPHACKKMQPIALLRVSFTWPTDVVSGGDELHGGEKGFTLHERGSIPLYRQEMRATFHCLMGKWQGHASSSVEHELGTWVRSVGCRSGTSYTSSGMLGQLVLIRYLNWAKRLRSTCVDQVQQLG</sequence>
<dbReference type="Proteomes" id="UP000507245">
    <property type="component" value="Unassembled WGS sequence"/>
</dbReference>
<organism evidence="1 2">
    <name type="scientific">Prunus armeniaca</name>
    <name type="common">Apricot</name>
    <name type="synonym">Armeniaca vulgaris</name>
    <dbReference type="NCBI Taxonomy" id="36596"/>
    <lineage>
        <taxon>Eukaryota</taxon>
        <taxon>Viridiplantae</taxon>
        <taxon>Streptophyta</taxon>
        <taxon>Embryophyta</taxon>
        <taxon>Tracheophyta</taxon>
        <taxon>Spermatophyta</taxon>
        <taxon>Magnoliopsida</taxon>
        <taxon>eudicotyledons</taxon>
        <taxon>Gunneridae</taxon>
        <taxon>Pentapetalae</taxon>
        <taxon>rosids</taxon>
        <taxon>fabids</taxon>
        <taxon>Rosales</taxon>
        <taxon>Rosaceae</taxon>
        <taxon>Amygdaloideae</taxon>
        <taxon>Amygdaleae</taxon>
        <taxon>Prunus</taxon>
    </lineage>
</organism>
<evidence type="ECO:0000313" key="2">
    <source>
        <dbReference type="Proteomes" id="UP000507245"/>
    </source>
</evidence>
<gene>
    <name evidence="1" type="ORF">ORAREDHAP_LOCUS36573</name>
</gene>
<keyword evidence="2" id="KW-1185">Reference proteome</keyword>
<proteinExistence type="predicted"/>
<accession>A0A6J5XN59</accession>